<evidence type="ECO:0000313" key="2">
    <source>
        <dbReference type="Proteomes" id="UP000630718"/>
    </source>
</evidence>
<evidence type="ECO:0000313" key="1">
    <source>
        <dbReference type="EMBL" id="GHF26728.1"/>
    </source>
</evidence>
<sequence length="247" mass="26382">MLSSSAPPAPAASVGPPPIWFLVPEGFFALPLGETPEERARRADHFVRELFSRGDETVWGPAAPYYASLAEMLADTGVSYAALGLFSTSEEELPDSPDGISRHELAEGAAQCAFTLAAVPTDHAASDTDVVAQGIVAALSRDPYNDVRWLDLPCGPAVACITWRQYGAGPQATESDEDAELVTAQLQIHIPFPTGPFTAVFTVLTAYVDHWQRFCEMTEAILQTVSFVDPADGEDSEPSMSPTVIGP</sequence>
<dbReference type="Proteomes" id="UP000630718">
    <property type="component" value="Unassembled WGS sequence"/>
</dbReference>
<protein>
    <submittedName>
        <fullName evidence="1">Uncharacterized protein</fullName>
    </submittedName>
</protein>
<proteinExistence type="predicted"/>
<reference evidence="1" key="2">
    <citation type="submission" date="2020-09" db="EMBL/GenBank/DDBJ databases">
        <authorList>
            <person name="Sun Q."/>
            <person name="Ohkuma M."/>
        </authorList>
    </citation>
    <scope>NUCLEOTIDE SEQUENCE</scope>
    <source>
        <strain evidence="1">JCM 4477</strain>
    </source>
</reference>
<organism evidence="1 2">
    <name type="scientific">Streptomyces fumanus</name>
    <dbReference type="NCBI Taxonomy" id="67302"/>
    <lineage>
        <taxon>Bacteria</taxon>
        <taxon>Bacillati</taxon>
        <taxon>Actinomycetota</taxon>
        <taxon>Actinomycetes</taxon>
        <taxon>Kitasatosporales</taxon>
        <taxon>Streptomycetaceae</taxon>
        <taxon>Streptomyces</taxon>
    </lineage>
</organism>
<comment type="caution">
    <text evidence="1">The sequence shown here is derived from an EMBL/GenBank/DDBJ whole genome shotgun (WGS) entry which is preliminary data.</text>
</comment>
<accession>A0A919AWD3</accession>
<reference evidence="1" key="1">
    <citation type="journal article" date="2014" name="Int. J. Syst. Evol. Microbiol.">
        <title>Complete genome sequence of Corynebacterium casei LMG S-19264T (=DSM 44701T), isolated from a smear-ripened cheese.</title>
        <authorList>
            <consortium name="US DOE Joint Genome Institute (JGI-PGF)"/>
            <person name="Walter F."/>
            <person name="Albersmeier A."/>
            <person name="Kalinowski J."/>
            <person name="Ruckert C."/>
        </authorList>
    </citation>
    <scope>NUCLEOTIDE SEQUENCE</scope>
    <source>
        <strain evidence="1">JCM 4477</strain>
    </source>
</reference>
<name>A0A919AWD3_9ACTN</name>
<dbReference type="AlphaFoldDB" id="A0A919AWD3"/>
<gene>
    <name evidence="1" type="ORF">GCM10018772_60560</name>
</gene>
<dbReference type="EMBL" id="BNBI01000016">
    <property type="protein sequence ID" value="GHF26728.1"/>
    <property type="molecule type" value="Genomic_DNA"/>
</dbReference>
<keyword evidence="2" id="KW-1185">Reference proteome</keyword>